<evidence type="ECO:0008006" key="5">
    <source>
        <dbReference type="Google" id="ProtNLM"/>
    </source>
</evidence>
<keyword evidence="2" id="KW-0812">Transmembrane</keyword>
<reference evidence="3 4" key="1">
    <citation type="submission" date="2015-09" db="EMBL/GenBank/DDBJ databases">
        <title>Genome sequence, genome mining and natural product profiling of a biocontrol bacterium Streptomyces malaysiensis F913.</title>
        <authorList>
            <person name="Xu Y."/>
            <person name="Wei J."/>
            <person name="Xie J."/>
            <person name="Li T."/>
            <person name="Zhou Z."/>
        </authorList>
    </citation>
    <scope>NUCLEOTIDE SEQUENCE [LARGE SCALE GENOMIC DNA]</scope>
    <source>
        <strain evidence="3 4">F913</strain>
    </source>
</reference>
<feature type="transmembrane region" description="Helical" evidence="2">
    <location>
        <begin position="205"/>
        <end position="224"/>
    </location>
</feature>
<feature type="compositionally biased region" description="Low complexity" evidence="1">
    <location>
        <begin position="23"/>
        <end position="32"/>
    </location>
</feature>
<dbReference type="EMBL" id="LJIW01000002">
    <property type="protein sequence ID" value="PNG93038.1"/>
    <property type="molecule type" value="Genomic_DNA"/>
</dbReference>
<feature type="transmembrane region" description="Helical" evidence="2">
    <location>
        <begin position="350"/>
        <end position="372"/>
    </location>
</feature>
<evidence type="ECO:0000256" key="2">
    <source>
        <dbReference type="SAM" id="Phobius"/>
    </source>
</evidence>
<accession>A0A2J7YYE4</accession>
<protein>
    <recommendedName>
        <fullName evidence="5">Integral membrane protein</fullName>
    </recommendedName>
</protein>
<evidence type="ECO:0000256" key="1">
    <source>
        <dbReference type="SAM" id="MobiDB-lite"/>
    </source>
</evidence>
<organism evidence="3 4">
    <name type="scientific">Streptomyces malaysiensis</name>
    <dbReference type="NCBI Taxonomy" id="92644"/>
    <lineage>
        <taxon>Bacteria</taxon>
        <taxon>Bacillati</taxon>
        <taxon>Actinomycetota</taxon>
        <taxon>Actinomycetes</taxon>
        <taxon>Kitasatosporales</taxon>
        <taxon>Streptomycetaceae</taxon>
        <taxon>Streptomyces</taxon>
        <taxon>Streptomyces violaceusniger group</taxon>
    </lineage>
</organism>
<keyword evidence="4" id="KW-1185">Reference proteome</keyword>
<sequence length="447" mass="45072">MTTPPRWNGPFDPASSDSDRGPGALSGALSGARVPVSRRPDEASPRTGAGKGRRGPADPVRALMHRHHDLCARAVDPLEIAAGLEAHGVTDRTAARFRHRDVFSLAEELYARVERAEEPEPPAAPAPGRALGVRMVLGALWLLPGALCVATAFAVLHVDAVGNAGNVGKGATIGLAVGAGGALLTVIALWLCLRRGPLSVHGSGRGGRIAHALCTCWLLGYAAAGDWLLTGLLDGRSHYEAAPAAEAAVLLALAVAPAAWCARWFAVRARRRLAAGRGLDEFAAGVRPLFAGVVTAYLCGLAALVPAARLTVPGSPPAAAPLSTAEAAVVALCGLLLLARLLAVHGFHRAALSGVAVACAVQATALAMAAAARLPGAAPLGAPVARLTSAQGAAAVPVAACGAAALALLIHAFGVLCRASAHGALGARTTRTASATRITRTAANRAP</sequence>
<keyword evidence="2" id="KW-1133">Transmembrane helix</keyword>
<name>A0A2J7YYE4_STRMQ</name>
<evidence type="ECO:0000313" key="3">
    <source>
        <dbReference type="EMBL" id="PNG93038.1"/>
    </source>
</evidence>
<feature type="transmembrane region" description="Helical" evidence="2">
    <location>
        <begin position="392"/>
        <end position="416"/>
    </location>
</feature>
<dbReference type="AlphaFoldDB" id="A0A2J7YYE4"/>
<dbReference type="Proteomes" id="UP000236520">
    <property type="component" value="Unassembled WGS sequence"/>
</dbReference>
<gene>
    <name evidence="3" type="ORF">SMF913_28503</name>
</gene>
<dbReference type="RefSeq" id="WP_102937336.1">
    <property type="nucleotide sequence ID" value="NZ_LJIW01000002.1"/>
</dbReference>
<feature type="transmembrane region" description="Helical" evidence="2">
    <location>
        <begin position="136"/>
        <end position="158"/>
    </location>
</feature>
<feature type="region of interest" description="Disordered" evidence="1">
    <location>
        <begin position="1"/>
        <end position="59"/>
    </location>
</feature>
<comment type="caution">
    <text evidence="3">The sequence shown here is derived from an EMBL/GenBank/DDBJ whole genome shotgun (WGS) entry which is preliminary data.</text>
</comment>
<feature type="transmembrane region" description="Helical" evidence="2">
    <location>
        <begin position="170"/>
        <end position="193"/>
    </location>
</feature>
<feature type="transmembrane region" description="Helical" evidence="2">
    <location>
        <begin position="318"/>
        <end position="338"/>
    </location>
</feature>
<keyword evidence="2" id="KW-0472">Membrane</keyword>
<feature type="transmembrane region" description="Helical" evidence="2">
    <location>
        <begin position="288"/>
        <end position="312"/>
    </location>
</feature>
<evidence type="ECO:0000313" key="4">
    <source>
        <dbReference type="Proteomes" id="UP000236520"/>
    </source>
</evidence>
<proteinExistence type="predicted"/>
<feature type="transmembrane region" description="Helical" evidence="2">
    <location>
        <begin position="244"/>
        <end position="267"/>
    </location>
</feature>